<evidence type="ECO:0000313" key="2">
    <source>
        <dbReference type="EMBL" id="KAK7497637.1"/>
    </source>
</evidence>
<organism evidence="2 3">
    <name type="scientific">Batillaria attramentaria</name>
    <dbReference type="NCBI Taxonomy" id="370345"/>
    <lineage>
        <taxon>Eukaryota</taxon>
        <taxon>Metazoa</taxon>
        <taxon>Spiralia</taxon>
        <taxon>Lophotrochozoa</taxon>
        <taxon>Mollusca</taxon>
        <taxon>Gastropoda</taxon>
        <taxon>Caenogastropoda</taxon>
        <taxon>Sorbeoconcha</taxon>
        <taxon>Cerithioidea</taxon>
        <taxon>Batillariidae</taxon>
        <taxon>Batillaria</taxon>
    </lineage>
</organism>
<evidence type="ECO:0000256" key="1">
    <source>
        <dbReference type="SAM" id="SignalP"/>
    </source>
</evidence>
<dbReference type="Proteomes" id="UP001519460">
    <property type="component" value="Unassembled WGS sequence"/>
</dbReference>
<protein>
    <submittedName>
        <fullName evidence="2">Uncharacterized protein</fullName>
    </submittedName>
</protein>
<proteinExistence type="predicted"/>
<comment type="caution">
    <text evidence="2">The sequence shown here is derived from an EMBL/GenBank/DDBJ whole genome shotgun (WGS) entry which is preliminary data.</text>
</comment>
<keyword evidence="1" id="KW-0732">Signal</keyword>
<name>A0ABD0LF10_9CAEN</name>
<reference evidence="2 3" key="1">
    <citation type="journal article" date="2023" name="Sci. Data">
        <title>Genome assembly of the Korean intertidal mud-creeper Batillaria attramentaria.</title>
        <authorList>
            <person name="Patra A.K."/>
            <person name="Ho P.T."/>
            <person name="Jun S."/>
            <person name="Lee S.J."/>
            <person name="Kim Y."/>
            <person name="Won Y.J."/>
        </authorList>
    </citation>
    <scope>NUCLEOTIDE SEQUENCE [LARGE SCALE GENOMIC DNA]</scope>
    <source>
        <strain evidence="2">Wonlab-2016</strain>
    </source>
</reference>
<accession>A0ABD0LF10</accession>
<feature type="chain" id="PRO_5044795180" evidence="1">
    <location>
        <begin position="23"/>
        <end position="134"/>
    </location>
</feature>
<sequence length="134" mass="15366">MIKFYFVGLLLLLLEVIHRILHWDQTYSNEVRPSSLGEVRDMFTDLLADFDCAGKQIYIMDMPCPYSTECLQDVSSPRQKSNIHSINCIPCGEDAAGKWDDLQPNKVTASPRSLEAARTIPSGWKWYRKTHRCA</sequence>
<gene>
    <name evidence="2" type="ORF">BaRGS_00011032</name>
</gene>
<feature type="signal peptide" evidence="1">
    <location>
        <begin position="1"/>
        <end position="22"/>
    </location>
</feature>
<dbReference type="EMBL" id="JACVVK020000056">
    <property type="protein sequence ID" value="KAK7497637.1"/>
    <property type="molecule type" value="Genomic_DNA"/>
</dbReference>
<keyword evidence="3" id="KW-1185">Reference proteome</keyword>
<dbReference type="AlphaFoldDB" id="A0ABD0LF10"/>
<evidence type="ECO:0000313" key="3">
    <source>
        <dbReference type="Proteomes" id="UP001519460"/>
    </source>
</evidence>